<name>A0ACC1QLJ5_9HYPO</name>
<accession>A0ACC1QLJ5</accession>
<protein>
    <submittedName>
        <fullName evidence="1">Uncharacterized protein</fullName>
    </submittedName>
</protein>
<evidence type="ECO:0000313" key="2">
    <source>
        <dbReference type="Proteomes" id="UP001148737"/>
    </source>
</evidence>
<organism evidence="1 2">
    <name type="scientific">Lecanicillium saksenae</name>
    <dbReference type="NCBI Taxonomy" id="468837"/>
    <lineage>
        <taxon>Eukaryota</taxon>
        <taxon>Fungi</taxon>
        <taxon>Dikarya</taxon>
        <taxon>Ascomycota</taxon>
        <taxon>Pezizomycotina</taxon>
        <taxon>Sordariomycetes</taxon>
        <taxon>Hypocreomycetidae</taxon>
        <taxon>Hypocreales</taxon>
        <taxon>Cordycipitaceae</taxon>
        <taxon>Lecanicillium</taxon>
    </lineage>
</organism>
<dbReference type="EMBL" id="JANAKD010001487">
    <property type="protein sequence ID" value="KAJ3478945.1"/>
    <property type="molecule type" value="Genomic_DNA"/>
</dbReference>
<reference evidence="1" key="1">
    <citation type="submission" date="2022-07" db="EMBL/GenBank/DDBJ databases">
        <title>Genome Sequence of Lecanicillium saksenae.</title>
        <authorList>
            <person name="Buettner E."/>
        </authorList>
    </citation>
    <scope>NUCLEOTIDE SEQUENCE</scope>
    <source>
        <strain evidence="1">VT-O1</strain>
    </source>
</reference>
<proteinExistence type="predicted"/>
<sequence length="513" mass="57549">MTPHIAPPTDAPTLVNSTKELATITHHHYLVPLTRPSEDAAIQNVPSGRIKRFFTKVRTGCTVCRARKIKCGEEQPICRNCRMKGRPCQYTLRWQPSGDVAAAPVAIATRPLREAAPPEWDFMQAVRYFGVVADFYRPKDFEVAWPVIKSVVVKPVEPLDFSSRGAMADGTFVCRIICDAIAGASRGRGRLIQRGDDPACAGLWMSHARYMLEHIKHLNHCIRTGIEHAALYNFQAIVDFDFMVEGFMWQAHMNGCFAYVEHIGGIAALLDKPYSRALSGLMYRVFRSNTTSPARRQVVGLYGYTDEQLRGMFRTTPDLGTPCPVEFCLAIIEITRLRFEIAAGMAVETQVASRAQTVFAAIGGFDVNAWAESSPFAKRDFGMQYGEIFRLAIELYAVLVLPGPVVLAAYPDGGAERHSRTLLRQRLMRLLELMYPTIADTASLQWPFIVAGVAAATGEDAVKDQEFIDRCMDEIWRKPLSDCSTFYCLAKLRKFWLSGQTEWEECFYEPTPC</sequence>
<keyword evidence="2" id="KW-1185">Reference proteome</keyword>
<comment type="caution">
    <text evidence="1">The sequence shown here is derived from an EMBL/GenBank/DDBJ whole genome shotgun (WGS) entry which is preliminary data.</text>
</comment>
<gene>
    <name evidence="1" type="ORF">NLG97_g8446</name>
</gene>
<dbReference type="Proteomes" id="UP001148737">
    <property type="component" value="Unassembled WGS sequence"/>
</dbReference>
<evidence type="ECO:0000313" key="1">
    <source>
        <dbReference type="EMBL" id="KAJ3478945.1"/>
    </source>
</evidence>